<sequence>MEFRAETRVDFVLWMENNVSRNILTRLNDPADVVRVAAVSRFWYQFVATNEISKQLCLRKFPQLSIIARVTEPDENDVECSNSSWDTLKREHSVYASLLEDTEKSNFCPISNCIRYAVSASSTNHYLARRDIYGSSIPPFWSSIGHSDPNAPETLIYKLIADLCVITEIQIQPLKGKPIWCSKYVRFRLGHPKSLRDKRDLLHWSREQPADHKFIWTYTSQEFPMRQENCLQNFKLPEPVLCVGGYLQIELLGRTLKCDLDDLFYIWSVFNTSLS</sequence>
<dbReference type="Pfam" id="PF12937">
    <property type="entry name" value="F-box-like"/>
    <property type="match status" value="1"/>
</dbReference>
<protein>
    <recommendedName>
        <fullName evidence="1">F-box domain-containing protein</fullName>
    </recommendedName>
</protein>
<dbReference type="EMBL" id="JACEIK010000702">
    <property type="protein sequence ID" value="MCD7461173.1"/>
    <property type="molecule type" value="Genomic_DNA"/>
</dbReference>
<comment type="caution">
    <text evidence="2">The sequence shown here is derived from an EMBL/GenBank/DDBJ whole genome shotgun (WGS) entry which is preliminary data.</text>
</comment>
<reference evidence="2 3" key="1">
    <citation type="journal article" date="2021" name="BMC Genomics">
        <title>Datura genome reveals duplications of psychoactive alkaloid biosynthetic genes and high mutation rate following tissue culture.</title>
        <authorList>
            <person name="Rajewski A."/>
            <person name="Carter-House D."/>
            <person name="Stajich J."/>
            <person name="Litt A."/>
        </authorList>
    </citation>
    <scope>NUCLEOTIDE SEQUENCE [LARGE SCALE GENOMIC DNA]</scope>
    <source>
        <strain evidence="2">AR-01</strain>
    </source>
</reference>
<keyword evidence="3" id="KW-1185">Reference proteome</keyword>
<evidence type="ECO:0000313" key="2">
    <source>
        <dbReference type="EMBL" id="MCD7461173.1"/>
    </source>
</evidence>
<dbReference type="InterPro" id="IPR055336">
    <property type="entry name" value="At4g00755-like"/>
</dbReference>
<accession>A0ABS8SQT5</accession>
<evidence type="ECO:0000259" key="1">
    <source>
        <dbReference type="Pfam" id="PF12937"/>
    </source>
</evidence>
<evidence type="ECO:0000313" key="3">
    <source>
        <dbReference type="Proteomes" id="UP000823775"/>
    </source>
</evidence>
<feature type="domain" description="F-box" evidence="1">
    <location>
        <begin position="21"/>
        <end position="59"/>
    </location>
</feature>
<proteinExistence type="predicted"/>
<dbReference type="PANTHER" id="PTHR39741:SF16">
    <property type="entry name" value="F-BOX DOMAIN-CONTAINING PROTEIN"/>
    <property type="match status" value="1"/>
</dbReference>
<dbReference type="SUPFAM" id="SSF81383">
    <property type="entry name" value="F-box domain"/>
    <property type="match status" value="1"/>
</dbReference>
<gene>
    <name evidence="2" type="ORF">HAX54_045425</name>
</gene>
<dbReference type="InterPro" id="IPR001810">
    <property type="entry name" value="F-box_dom"/>
</dbReference>
<dbReference type="Proteomes" id="UP000823775">
    <property type="component" value="Unassembled WGS sequence"/>
</dbReference>
<organism evidence="2 3">
    <name type="scientific">Datura stramonium</name>
    <name type="common">Jimsonweed</name>
    <name type="synonym">Common thornapple</name>
    <dbReference type="NCBI Taxonomy" id="4076"/>
    <lineage>
        <taxon>Eukaryota</taxon>
        <taxon>Viridiplantae</taxon>
        <taxon>Streptophyta</taxon>
        <taxon>Embryophyta</taxon>
        <taxon>Tracheophyta</taxon>
        <taxon>Spermatophyta</taxon>
        <taxon>Magnoliopsida</taxon>
        <taxon>eudicotyledons</taxon>
        <taxon>Gunneridae</taxon>
        <taxon>Pentapetalae</taxon>
        <taxon>asterids</taxon>
        <taxon>lamiids</taxon>
        <taxon>Solanales</taxon>
        <taxon>Solanaceae</taxon>
        <taxon>Solanoideae</taxon>
        <taxon>Datureae</taxon>
        <taxon>Datura</taxon>
    </lineage>
</organism>
<dbReference type="InterPro" id="IPR036047">
    <property type="entry name" value="F-box-like_dom_sf"/>
</dbReference>
<dbReference type="Gene3D" id="1.20.1280.50">
    <property type="match status" value="1"/>
</dbReference>
<dbReference type="PANTHER" id="PTHR39741">
    <property type="entry name" value="F-BOX DOMAIN CONTAINING PROTEIN, EXPRESSED"/>
    <property type="match status" value="1"/>
</dbReference>
<name>A0ABS8SQT5_DATST</name>